<dbReference type="Proteomes" id="UP000781958">
    <property type="component" value="Unassembled WGS sequence"/>
</dbReference>
<dbReference type="RefSeq" id="WP_209764929.1">
    <property type="nucleotide sequence ID" value="NZ_JAGINP010000003.1"/>
</dbReference>
<evidence type="ECO:0000313" key="2">
    <source>
        <dbReference type="EMBL" id="MBP2291456.1"/>
    </source>
</evidence>
<organism evidence="2 3">
    <name type="scientific">Azospirillum rugosum</name>
    <dbReference type="NCBI Taxonomy" id="416170"/>
    <lineage>
        <taxon>Bacteria</taxon>
        <taxon>Pseudomonadati</taxon>
        <taxon>Pseudomonadota</taxon>
        <taxon>Alphaproteobacteria</taxon>
        <taxon>Rhodospirillales</taxon>
        <taxon>Azospirillaceae</taxon>
        <taxon>Azospirillum</taxon>
    </lineage>
</organism>
<name>A0ABS4SFY3_9PROT</name>
<comment type="caution">
    <text evidence="2">The sequence shown here is derived from an EMBL/GenBank/DDBJ whole genome shotgun (WGS) entry which is preliminary data.</text>
</comment>
<accession>A0ABS4SFY3</accession>
<feature type="signal peptide" evidence="1">
    <location>
        <begin position="1"/>
        <end position="21"/>
    </location>
</feature>
<dbReference type="PROSITE" id="PS51257">
    <property type="entry name" value="PROKAR_LIPOPROTEIN"/>
    <property type="match status" value="1"/>
</dbReference>
<reference evidence="2 3" key="1">
    <citation type="submission" date="2021-03" db="EMBL/GenBank/DDBJ databases">
        <title>Genomic Encyclopedia of Type Strains, Phase III (KMG-III): the genomes of soil and plant-associated and newly described type strains.</title>
        <authorList>
            <person name="Whitman W."/>
        </authorList>
    </citation>
    <scope>NUCLEOTIDE SEQUENCE [LARGE SCALE GENOMIC DNA]</scope>
    <source>
        <strain evidence="2 3">IMMIB AFH-6</strain>
    </source>
</reference>
<evidence type="ECO:0000313" key="3">
    <source>
        <dbReference type="Proteomes" id="UP000781958"/>
    </source>
</evidence>
<dbReference type="EMBL" id="JAGINP010000003">
    <property type="protein sequence ID" value="MBP2291456.1"/>
    <property type="molecule type" value="Genomic_DNA"/>
</dbReference>
<proteinExistence type="predicted"/>
<feature type="chain" id="PRO_5045796856" description="Lipoprotein" evidence="1">
    <location>
        <begin position="22"/>
        <end position="73"/>
    </location>
</feature>
<sequence length="73" mass="8169">MRWLSLAIAWMVVACATNEQACAGRDSDGYLRCVHQREQAQREAQDRVRSVQSGQSVWTGSIHPPTCVGRSCY</sequence>
<gene>
    <name evidence="2" type="ORF">J2851_001205</name>
</gene>
<keyword evidence="3" id="KW-1185">Reference proteome</keyword>
<evidence type="ECO:0000256" key="1">
    <source>
        <dbReference type="SAM" id="SignalP"/>
    </source>
</evidence>
<evidence type="ECO:0008006" key="4">
    <source>
        <dbReference type="Google" id="ProtNLM"/>
    </source>
</evidence>
<keyword evidence="1" id="KW-0732">Signal</keyword>
<protein>
    <recommendedName>
        <fullName evidence="4">Lipoprotein</fullName>
    </recommendedName>
</protein>